<evidence type="ECO:0000313" key="1">
    <source>
        <dbReference type="EMBL" id="MFK2856338.1"/>
    </source>
</evidence>
<dbReference type="RefSeq" id="WP_380014884.1">
    <property type="nucleotide sequence ID" value="NZ_JADIKI010000023.1"/>
</dbReference>
<sequence length="74" mass="8414">MKLYGYTADAYDEHRPAILKEVTVVASPEELRVIAKLLADVANEMERSDFDHVHLNDRISTLRDDPQFIVAKAT</sequence>
<dbReference type="Pfam" id="PF15566">
    <property type="entry name" value="Imm32"/>
    <property type="match status" value="1"/>
</dbReference>
<reference evidence="1 2" key="1">
    <citation type="submission" date="2020-10" db="EMBL/GenBank/DDBJ databases">
        <title>Phylogeny of dyella-like bacteria.</title>
        <authorList>
            <person name="Fu J."/>
        </authorList>
    </citation>
    <scope>NUCLEOTIDE SEQUENCE [LARGE SCALE GENOMIC DNA]</scope>
    <source>
        <strain evidence="1 2">DHG40</strain>
    </source>
</reference>
<proteinExistence type="predicted"/>
<accession>A0ABW8IMH2</accession>
<evidence type="ECO:0000313" key="2">
    <source>
        <dbReference type="Proteomes" id="UP001620409"/>
    </source>
</evidence>
<comment type="caution">
    <text evidence="1">The sequence shown here is derived from an EMBL/GenBank/DDBJ whole genome shotgun (WGS) entry which is preliminary data.</text>
</comment>
<organism evidence="1 2">
    <name type="scientific">Dyella humi</name>
    <dbReference type="NCBI Taxonomy" id="1770547"/>
    <lineage>
        <taxon>Bacteria</taxon>
        <taxon>Pseudomonadati</taxon>
        <taxon>Pseudomonadota</taxon>
        <taxon>Gammaproteobacteria</taxon>
        <taxon>Lysobacterales</taxon>
        <taxon>Rhodanobacteraceae</taxon>
        <taxon>Dyella</taxon>
    </lineage>
</organism>
<dbReference type="InterPro" id="IPR029083">
    <property type="entry name" value="Imm32"/>
</dbReference>
<name>A0ABW8IMH2_9GAMM</name>
<dbReference type="Proteomes" id="UP001620409">
    <property type="component" value="Unassembled WGS sequence"/>
</dbReference>
<dbReference type="EMBL" id="JADIKI010000023">
    <property type="protein sequence ID" value="MFK2856338.1"/>
    <property type="molecule type" value="Genomic_DNA"/>
</dbReference>
<gene>
    <name evidence="1" type="ORF">ISP18_17160</name>
</gene>
<protein>
    <submittedName>
        <fullName evidence="1">Uncharacterized protein</fullName>
    </submittedName>
</protein>
<keyword evidence="2" id="KW-1185">Reference proteome</keyword>